<evidence type="ECO:0000256" key="1">
    <source>
        <dbReference type="ARBA" id="ARBA00023186"/>
    </source>
</evidence>
<dbReference type="SMART" id="SM00271">
    <property type="entry name" value="DnaJ"/>
    <property type="match status" value="1"/>
</dbReference>
<accession>A0A160DU74</accession>
<dbReference type="InterPro" id="IPR050817">
    <property type="entry name" value="DjlA_DnaK_co-chaperone"/>
</dbReference>
<evidence type="ECO:0000313" key="5">
    <source>
        <dbReference type="Proteomes" id="UP000076830"/>
    </source>
</evidence>
<dbReference type="SUPFAM" id="SSF158682">
    <property type="entry name" value="TerB-like"/>
    <property type="match status" value="1"/>
</dbReference>
<dbReference type="RefSeq" id="WP_223303932.1">
    <property type="nucleotide sequence ID" value="NZ_CP015249.1"/>
</dbReference>
<evidence type="ECO:0000313" key="4">
    <source>
        <dbReference type="EMBL" id="ANB17600.1"/>
    </source>
</evidence>
<dbReference type="InterPro" id="IPR007791">
    <property type="entry name" value="DjlA_N"/>
</dbReference>
<feature type="region of interest" description="Disordered" evidence="2">
    <location>
        <begin position="175"/>
        <end position="203"/>
    </location>
</feature>
<feature type="domain" description="J" evidence="3">
    <location>
        <begin position="200"/>
        <end position="263"/>
    </location>
</feature>
<organism evidence="4 5">
    <name type="scientific">Dokdonella koreensis DS-123</name>
    <dbReference type="NCBI Taxonomy" id="1300342"/>
    <lineage>
        <taxon>Bacteria</taxon>
        <taxon>Pseudomonadati</taxon>
        <taxon>Pseudomonadota</taxon>
        <taxon>Gammaproteobacteria</taxon>
        <taxon>Lysobacterales</taxon>
        <taxon>Rhodanobacteraceae</taxon>
        <taxon>Dokdonella</taxon>
    </lineage>
</organism>
<dbReference type="PROSITE" id="PS50076">
    <property type="entry name" value="DNAJ_2"/>
    <property type="match status" value="1"/>
</dbReference>
<dbReference type="InterPro" id="IPR036869">
    <property type="entry name" value="J_dom_sf"/>
</dbReference>
<evidence type="ECO:0000256" key="2">
    <source>
        <dbReference type="SAM" id="MobiDB-lite"/>
    </source>
</evidence>
<dbReference type="AlphaFoldDB" id="A0A160DU74"/>
<dbReference type="Pfam" id="PF00226">
    <property type="entry name" value="DnaJ"/>
    <property type="match status" value="1"/>
</dbReference>
<protein>
    <submittedName>
        <fullName evidence="4">DnaJ-like protein DjlA</fullName>
    </submittedName>
</protein>
<evidence type="ECO:0000259" key="3">
    <source>
        <dbReference type="PROSITE" id="PS50076"/>
    </source>
</evidence>
<dbReference type="PANTHER" id="PTHR24074">
    <property type="entry name" value="CO-CHAPERONE PROTEIN DJLA"/>
    <property type="match status" value="1"/>
</dbReference>
<dbReference type="Pfam" id="PF05099">
    <property type="entry name" value="TerB"/>
    <property type="match status" value="1"/>
</dbReference>
<dbReference type="PRINTS" id="PR00625">
    <property type="entry name" value="JDOMAIN"/>
</dbReference>
<proteinExistence type="predicted"/>
<dbReference type="InterPro" id="IPR029024">
    <property type="entry name" value="TerB-like"/>
</dbReference>
<dbReference type="NCBIfam" id="NF006948">
    <property type="entry name" value="PRK09430.1"/>
    <property type="match status" value="1"/>
</dbReference>
<sequence>MMKITGKILGACIGLLVTRSSWGLLAGLFLGHLWDMGLFRSRPPVRTASFLNPLFAFAGAVSKSDGRVSEAEIRAAEALMTRMQLDNDQRQSAVESFNRGKQPQFDIQYAITELRAWASGRRDLGFLLLDMLLDIVHADGPLSTPKLVLVRRLGSALGISDNEFNALSAMKGYGRPGADPGAGSRGAGAGGARPRSQGGDPYAILGLQRSASDREIKTAWRRLMSQHHPDKLGAVPDELKRRAEQRAREINAAYEQIKNERGQ</sequence>
<dbReference type="EMBL" id="CP015249">
    <property type="protein sequence ID" value="ANB17600.1"/>
    <property type="molecule type" value="Genomic_DNA"/>
</dbReference>
<gene>
    <name evidence="4" type="ORF">I596_1576</name>
</gene>
<keyword evidence="1" id="KW-0143">Chaperone</keyword>
<keyword evidence="5" id="KW-1185">Reference proteome</keyword>
<dbReference type="PATRIC" id="fig|1300342.3.peg.1536"/>
<dbReference type="Proteomes" id="UP000076830">
    <property type="component" value="Chromosome"/>
</dbReference>
<name>A0A160DU74_9GAMM</name>
<dbReference type="KEGG" id="dko:I596_1576"/>
<dbReference type="CDD" id="cd06257">
    <property type="entry name" value="DnaJ"/>
    <property type="match status" value="1"/>
</dbReference>
<dbReference type="InterPro" id="IPR001623">
    <property type="entry name" value="DnaJ_domain"/>
</dbReference>
<dbReference type="STRING" id="1300342.I596_1576"/>
<dbReference type="Gene3D" id="1.10.3680.10">
    <property type="entry name" value="TerB-like"/>
    <property type="match status" value="1"/>
</dbReference>
<reference evidence="4 5" key="1">
    <citation type="submission" date="2016-04" db="EMBL/GenBank/DDBJ databases">
        <title>Complete genome sequence of Dokdonella koreensis DS-123T.</title>
        <authorList>
            <person name="Kim J.F."/>
            <person name="Lee H."/>
            <person name="Kwak M.-J."/>
        </authorList>
    </citation>
    <scope>NUCLEOTIDE SEQUENCE [LARGE SCALE GENOMIC DNA]</scope>
    <source>
        <strain evidence="4 5">DS-123</strain>
    </source>
</reference>
<dbReference type="SUPFAM" id="SSF46565">
    <property type="entry name" value="Chaperone J-domain"/>
    <property type="match status" value="1"/>
</dbReference>
<dbReference type="Gene3D" id="1.10.287.110">
    <property type="entry name" value="DnaJ domain"/>
    <property type="match status" value="1"/>
</dbReference>